<dbReference type="InterPro" id="IPR036388">
    <property type="entry name" value="WH-like_DNA-bd_sf"/>
</dbReference>
<dbReference type="InterPro" id="IPR043128">
    <property type="entry name" value="Rev_trsase/Diguanyl_cyclase"/>
</dbReference>
<dbReference type="Gene3D" id="3.30.70.270">
    <property type="match status" value="1"/>
</dbReference>
<accession>A0A0J6ZLA6</accession>
<dbReference type="OrthoDB" id="4986073at2"/>
<dbReference type="InterPro" id="IPR036390">
    <property type="entry name" value="WH_DNA-bd_sf"/>
</dbReference>
<dbReference type="PATRIC" id="fig|1122219.3.peg.2590"/>
<proteinExistence type="predicted"/>
<protein>
    <recommendedName>
        <fullName evidence="3">Transcriptional regulator</fullName>
    </recommendedName>
</protein>
<evidence type="ECO:0008006" key="3">
    <source>
        <dbReference type="Google" id="ProtNLM"/>
    </source>
</evidence>
<reference evidence="1 2" key="1">
    <citation type="submission" date="2015-06" db="EMBL/GenBank/DDBJ databases">
        <title>Draft genome sequence of beer spoilage bacterium Megasphaera cerevisiae type strain 20462.</title>
        <authorList>
            <person name="Kutumbaka K."/>
            <person name="Pasmowitz J."/>
            <person name="Mategko J."/>
            <person name="Reyes D."/>
            <person name="Friedrich A."/>
            <person name="Han S."/>
            <person name="Martens-Habbena W."/>
            <person name="Neal-McKinney J."/>
            <person name="Janagama H.K."/>
            <person name="Nadala C."/>
            <person name="Samadpour M."/>
        </authorList>
    </citation>
    <scope>NUCLEOTIDE SEQUENCE [LARGE SCALE GENOMIC DNA]</scope>
    <source>
        <strain evidence="1 2">DSM 20462</strain>
    </source>
</reference>
<dbReference type="RefSeq" id="WP_048515191.1">
    <property type="nucleotide sequence ID" value="NZ_LEKT01000053.1"/>
</dbReference>
<sequence length="435" mass="49525">MQLGLLVPKNMLIEEIPILKKRFSFISMHFFPYSSVFNIPSLLAGKQKELDYLLFFGKTTMNYTTSKITPTIPWDIIPRTNASLLQLLFKAALNGHNVYKIATDIPMSEREILHDAYQEAGIDSSKITITYAPPYTFDETFSSHMKEYYYRCRQQQKDVTCITIFSDVYRQLKAEHFPILFLFTSLPDICNSIQKTHADFLLQASRESQLVIIYAAIDEINDYSPLTADEYQMTLENLNVAKYIYAFAQKIQGAVFPVTEREFLIFSTRSIIENKTDKFHRFSLIEEIQKNTASTISVGIGFGKTALEAKHHARIGVKRAWKSGGNQLFLVYDKNTVRGPINPASDPSLNISDHFLSISSKTGISAFTLGQIHKIITEHGKNEFTASEISDLLNISARSISRTILKLMDAGYCFEVGRKFQHQGGRPSRILRFTL</sequence>
<organism evidence="1 2">
    <name type="scientific">Megasphaera cerevisiae DSM 20462</name>
    <dbReference type="NCBI Taxonomy" id="1122219"/>
    <lineage>
        <taxon>Bacteria</taxon>
        <taxon>Bacillati</taxon>
        <taxon>Bacillota</taxon>
        <taxon>Negativicutes</taxon>
        <taxon>Veillonellales</taxon>
        <taxon>Veillonellaceae</taxon>
        <taxon>Megasphaera</taxon>
    </lineage>
</organism>
<name>A0A0J6ZLA6_9FIRM</name>
<dbReference type="EMBL" id="LEKT01000053">
    <property type="protein sequence ID" value="KMO85631.1"/>
    <property type="molecule type" value="Genomic_DNA"/>
</dbReference>
<dbReference type="Pfam" id="PF24898">
    <property type="entry name" value="GGDEF_GdpP"/>
    <property type="match status" value="1"/>
</dbReference>
<dbReference type="InParanoid" id="A0A0J6ZLA6"/>
<dbReference type="STRING" id="39029.BSR42_00075"/>
<dbReference type="SUPFAM" id="SSF46785">
    <property type="entry name" value="Winged helix' DNA-binding domain"/>
    <property type="match status" value="1"/>
</dbReference>
<evidence type="ECO:0000313" key="1">
    <source>
        <dbReference type="EMBL" id="KMO85631.1"/>
    </source>
</evidence>
<evidence type="ECO:0000313" key="2">
    <source>
        <dbReference type="Proteomes" id="UP000036503"/>
    </source>
</evidence>
<keyword evidence="2" id="KW-1185">Reference proteome</keyword>
<dbReference type="Proteomes" id="UP000036503">
    <property type="component" value="Unassembled WGS sequence"/>
</dbReference>
<gene>
    <name evidence="1" type="ORF">AB840_12560</name>
</gene>
<comment type="caution">
    <text evidence="1">The sequence shown here is derived from an EMBL/GenBank/DDBJ whole genome shotgun (WGS) entry which is preliminary data.</text>
</comment>
<dbReference type="Gene3D" id="1.10.10.10">
    <property type="entry name" value="Winged helix-like DNA-binding domain superfamily/Winged helix DNA-binding domain"/>
    <property type="match status" value="1"/>
</dbReference>
<dbReference type="AlphaFoldDB" id="A0A0J6ZLA6"/>